<protein>
    <submittedName>
        <fullName evidence="1">Uncharacterized protein</fullName>
    </submittedName>
</protein>
<reference evidence="1 2" key="1">
    <citation type="journal article" date="2019" name="Sci. Rep.">
        <title>Orb-weaving spider Araneus ventricosus genome elucidates the spidroin gene catalogue.</title>
        <authorList>
            <person name="Kono N."/>
            <person name="Nakamura H."/>
            <person name="Ohtoshi R."/>
            <person name="Moran D.A.P."/>
            <person name="Shinohara A."/>
            <person name="Yoshida Y."/>
            <person name="Fujiwara M."/>
            <person name="Mori M."/>
            <person name="Tomita M."/>
            <person name="Arakawa K."/>
        </authorList>
    </citation>
    <scope>NUCLEOTIDE SEQUENCE [LARGE SCALE GENOMIC DNA]</scope>
</reference>
<organism evidence="1 2">
    <name type="scientific">Araneus ventricosus</name>
    <name type="common">Orbweaver spider</name>
    <name type="synonym">Epeira ventricosa</name>
    <dbReference type="NCBI Taxonomy" id="182803"/>
    <lineage>
        <taxon>Eukaryota</taxon>
        <taxon>Metazoa</taxon>
        <taxon>Ecdysozoa</taxon>
        <taxon>Arthropoda</taxon>
        <taxon>Chelicerata</taxon>
        <taxon>Arachnida</taxon>
        <taxon>Araneae</taxon>
        <taxon>Araneomorphae</taxon>
        <taxon>Entelegynae</taxon>
        <taxon>Araneoidea</taxon>
        <taxon>Araneidae</taxon>
        <taxon>Araneus</taxon>
    </lineage>
</organism>
<name>A0A4Y2GE93_ARAVE</name>
<dbReference type="Proteomes" id="UP000499080">
    <property type="component" value="Unassembled WGS sequence"/>
</dbReference>
<evidence type="ECO:0000313" key="1">
    <source>
        <dbReference type="EMBL" id="GBM51045.1"/>
    </source>
</evidence>
<dbReference type="AlphaFoldDB" id="A0A4Y2GE93"/>
<evidence type="ECO:0000313" key="2">
    <source>
        <dbReference type="Proteomes" id="UP000499080"/>
    </source>
</evidence>
<proteinExistence type="predicted"/>
<keyword evidence="2" id="KW-1185">Reference proteome</keyword>
<comment type="caution">
    <text evidence="1">The sequence shown here is derived from an EMBL/GenBank/DDBJ whole genome shotgun (WGS) entry which is preliminary data.</text>
</comment>
<accession>A0A4Y2GE93</accession>
<dbReference type="EMBL" id="BGPR01001320">
    <property type="protein sequence ID" value="GBM51045.1"/>
    <property type="molecule type" value="Genomic_DNA"/>
</dbReference>
<sequence>MVKGLWSKAWLLAPPIGSKNLYKCLFITIRLTLLRSDITDSQIYGTRLPFSKTLKESGPYVFFCSKIRETSRSQPNHKEEFVSEVRRNLDNASREYSQRIKP</sequence>
<gene>
    <name evidence="1" type="ORF">AVEN_123862_1</name>
</gene>